<dbReference type="Proteomes" id="UP001151760">
    <property type="component" value="Unassembled WGS sequence"/>
</dbReference>
<keyword evidence="4" id="KW-1185">Reference proteome</keyword>
<evidence type="ECO:0000313" key="4">
    <source>
        <dbReference type="Proteomes" id="UP001151760"/>
    </source>
</evidence>
<feature type="region of interest" description="Disordered" evidence="1">
    <location>
        <begin position="258"/>
        <end position="296"/>
    </location>
</feature>
<reference evidence="3" key="2">
    <citation type="submission" date="2022-01" db="EMBL/GenBank/DDBJ databases">
        <authorList>
            <person name="Yamashiro T."/>
            <person name="Shiraishi A."/>
            <person name="Satake H."/>
            <person name="Nakayama K."/>
        </authorList>
    </citation>
    <scope>NUCLEOTIDE SEQUENCE</scope>
</reference>
<comment type="caution">
    <text evidence="3">The sequence shown here is derived from an EMBL/GenBank/DDBJ whole genome shotgun (WGS) entry which is preliminary data.</text>
</comment>
<evidence type="ECO:0000256" key="2">
    <source>
        <dbReference type="SAM" id="Phobius"/>
    </source>
</evidence>
<sequence length="296" mass="33628">MTDDEGDIEDIRSIEAEFDEEDQVLHSDYKEIDISSHVKISARNKSFDVIRGIFDDLSLVQTSKEYLKKQLTKVETNLREFLQQDPGLARQIMSMAIVRKEEARNELNVFLGDDNDSFVSLVIHLYCVIVSFSFPVVVGERLCDHLRAMIANINAYDKIYMRQSPSPKPVIERKRDLSAEGGHKYERGQPDERSQVKRVLISCVCKPSGSIPNITSAESSMESYIWDHPSETNQEDIPLIDRHSMSSVAGIIQFESQTAETDSMVSATSRRRCESSSSRVSDVNSGESRSIRRRLQ</sequence>
<protein>
    <submittedName>
        <fullName evidence="3">Uncharacterized protein</fullName>
    </submittedName>
</protein>
<name>A0ABQ4X8Q0_9ASTR</name>
<reference evidence="3" key="1">
    <citation type="journal article" date="2022" name="Int. J. Mol. Sci.">
        <title>Draft Genome of Tanacetum Coccineum: Genomic Comparison of Closely Related Tanacetum-Family Plants.</title>
        <authorList>
            <person name="Yamashiro T."/>
            <person name="Shiraishi A."/>
            <person name="Nakayama K."/>
            <person name="Satake H."/>
        </authorList>
    </citation>
    <scope>NUCLEOTIDE SEQUENCE</scope>
</reference>
<feature type="transmembrane region" description="Helical" evidence="2">
    <location>
        <begin position="118"/>
        <end position="139"/>
    </location>
</feature>
<feature type="compositionally biased region" description="Low complexity" evidence="1">
    <location>
        <begin position="275"/>
        <end position="288"/>
    </location>
</feature>
<keyword evidence="2" id="KW-0812">Transmembrane</keyword>
<evidence type="ECO:0000256" key="1">
    <source>
        <dbReference type="SAM" id="MobiDB-lite"/>
    </source>
</evidence>
<feature type="region of interest" description="Disordered" evidence="1">
    <location>
        <begin position="170"/>
        <end position="192"/>
    </location>
</feature>
<keyword evidence="2" id="KW-0472">Membrane</keyword>
<accession>A0ABQ4X8Q0</accession>
<proteinExistence type="predicted"/>
<evidence type="ECO:0000313" key="3">
    <source>
        <dbReference type="EMBL" id="GJS61635.1"/>
    </source>
</evidence>
<organism evidence="3 4">
    <name type="scientific">Tanacetum coccineum</name>
    <dbReference type="NCBI Taxonomy" id="301880"/>
    <lineage>
        <taxon>Eukaryota</taxon>
        <taxon>Viridiplantae</taxon>
        <taxon>Streptophyta</taxon>
        <taxon>Embryophyta</taxon>
        <taxon>Tracheophyta</taxon>
        <taxon>Spermatophyta</taxon>
        <taxon>Magnoliopsida</taxon>
        <taxon>eudicotyledons</taxon>
        <taxon>Gunneridae</taxon>
        <taxon>Pentapetalae</taxon>
        <taxon>asterids</taxon>
        <taxon>campanulids</taxon>
        <taxon>Asterales</taxon>
        <taxon>Asteraceae</taxon>
        <taxon>Asteroideae</taxon>
        <taxon>Anthemideae</taxon>
        <taxon>Anthemidinae</taxon>
        <taxon>Tanacetum</taxon>
    </lineage>
</organism>
<dbReference type="EMBL" id="BQNB010009304">
    <property type="protein sequence ID" value="GJS61635.1"/>
    <property type="molecule type" value="Genomic_DNA"/>
</dbReference>
<keyword evidence="2" id="KW-1133">Transmembrane helix</keyword>
<gene>
    <name evidence="3" type="ORF">Tco_0656419</name>
</gene>